<dbReference type="InterPro" id="IPR037278">
    <property type="entry name" value="ARFGAP/RecO"/>
</dbReference>
<evidence type="ECO:0000256" key="7">
    <source>
        <dbReference type="ARBA" id="ARBA00033409"/>
    </source>
</evidence>
<evidence type="ECO:0000256" key="3">
    <source>
        <dbReference type="ARBA" id="ARBA00021310"/>
    </source>
</evidence>
<evidence type="ECO:0000256" key="4">
    <source>
        <dbReference type="ARBA" id="ARBA00022763"/>
    </source>
</evidence>
<evidence type="ECO:0000256" key="1">
    <source>
        <dbReference type="ARBA" id="ARBA00003065"/>
    </source>
</evidence>
<dbReference type="NCBIfam" id="TIGR00613">
    <property type="entry name" value="reco"/>
    <property type="match status" value="1"/>
</dbReference>
<organism evidence="10 11">
    <name type="scientific">Trueperella bonasi</name>
    <dbReference type="NCBI Taxonomy" id="312286"/>
    <lineage>
        <taxon>Bacteria</taxon>
        <taxon>Bacillati</taxon>
        <taxon>Actinomycetota</taxon>
        <taxon>Actinomycetes</taxon>
        <taxon>Actinomycetales</taxon>
        <taxon>Actinomycetaceae</taxon>
        <taxon>Trueperella</taxon>
    </lineage>
</organism>
<dbReference type="SUPFAM" id="SSF50249">
    <property type="entry name" value="Nucleic acid-binding proteins"/>
    <property type="match status" value="1"/>
</dbReference>
<evidence type="ECO:0000313" key="10">
    <source>
        <dbReference type="EMBL" id="MDP9805604.1"/>
    </source>
</evidence>
<evidence type="ECO:0000313" key="11">
    <source>
        <dbReference type="Proteomes" id="UP001243212"/>
    </source>
</evidence>
<dbReference type="InterPro" id="IPR022572">
    <property type="entry name" value="DNA_rep/recomb_RecO_N"/>
</dbReference>
<dbReference type="Pfam" id="PF11967">
    <property type="entry name" value="RecO_N"/>
    <property type="match status" value="1"/>
</dbReference>
<dbReference type="InterPro" id="IPR003717">
    <property type="entry name" value="RecO"/>
</dbReference>
<evidence type="ECO:0000256" key="8">
    <source>
        <dbReference type="HAMAP-Rule" id="MF_00201"/>
    </source>
</evidence>
<dbReference type="HAMAP" id="MF_00201">
    <property type="entry name" value="RecO"/>
    <property type="match status" value="1"/>
</dbReference>
<name>A0ABT9NE44_9ACTO</name>
<reference evidence="10 11" key="1">
    <citation type="submission" date="2023-07" db="EMBL/GenBank/DDBJ databases">
        <title>Sequencing the genomes of 1000 actinobacteria strains.</title>
        <authorList>
            <person name="Klenk H.-P."/>
        </authorList>
    </citation>
    <scope>NUCLEOTIDE SEQUENCE [LARGE SCALE GENOMIC DNA]</scope>
    <source>
        <strain evidence="10 11">DSM 17163</strain>
    </source>
</reference>
<dbReference type="Pfam" id="PF02565">
    <property type="entry name" value="RecO_C"/>
    <property type="match status" value="1"/>
</dbReference>
<comment type="similarity">
    <text evidence="2 8">Belongs to the RecO family.</text>
</comment>
<evidence type="ECO:0000256" key="2">
    <source>
        <dbReference type="ARBA" id="ARBA00007452"/>
    </source>
</evidence>
<evidence type="ECO:0000256" key="6">
    <source>
        <dbReference type="ARBA" id="ARBA00023204"/>
    </source>
</evidence>
<feature type="domain" description="DNA replication/recombination mediator RecO N-terminal" evidence="9">
    <location>
        <begin position="1"/>
        <end position="78"/>
    </location>
</feature>
<dbReference type="EMBL" id="JAUSQX010000001">
    <property type="protein sequence ID" value="MDP9805604.1"/>
    <property type="molecule type" value="Genomic_DNA"/>
</dbReference>
<keyword evidence="11" id="KW-1185">Reference proteome</keyword>
<gene>
    <name evidence="8" type="primary">recO</name>
    <name evidence="10" type="ORF">J2S70_000186</name>
</gene>
<dbReference type="Gene3D" id="1.20.1440.120">
    <property type="entry name" value="Recombination protein O, C-terminal domain"/>
    <property type="match status" value="1"/>
</dbReference>
<evidence type="ECO:0000256" key="5">
    <source>
        <dbReference type="ARBA" id="ARBA00023172"/>
    </source>
</evidence>
<dbReference type="InterPro" id="IPR012340">
    <property type="entry name" value="NA-bd_OB-fold"/>
</dbReference>
<dbReference type="SUPFAM" id="SSF57863">
    <property type="entry name" value="ArfGap/RecO-like zinc finger"/>
    <property type="match status" value="1"/>
</dbReference>
<sequence>MKTYRDDAIVLRQHDLGEADRIITMLSRGHGKIRAVAKGVRRTKSRFGARVEPFALVDIQLYKGRNLDTITQVESRNQYGRTLSTNYDAYTAASAMLELADRLTGDDPDLEQFQLLHGALHAAATGKHTPDLVLGSYMLRAMALSGWELAIFECAICGVPGPHEALHVPSGGAVCDDCRPPGSTIPTVDTWQLIGALNEGDWKIVDRADVAARKSAGPVISAFVQWQLETKVKSLRLVSVDEGA</sequence>
<dbReference type="RefSeq" id="WP_307681877.1">
    <property type="nucleotide sequence ID" value="NZ_JAUSQX010000001.1"/>
</dbReference>
<evidence type="ECO:0000259" key="9">
    <source>
        <dbReference type="Pfam" id="PF11967"/>
    </source>
</evidence>
<protein>
    <recommendedName>
        <fullName evidence="3 8">DNA repair protein RecO</fullName>
    </recommendedName>
    <alternativeName>
        <fullName evidence="7 8">Recombination protein O</fullName>
    </alternativeName>
</protein>
<dbReference type="PANTHER" id="PTHR33991">
    <property type="entry name" value="DNA REPAIR PROTEIN RECO"/>
    <property type="match status" value="1"/>
</dbReference>
<dbReference type="Proteomes" id="UP001243212">
    <property type="component" value="Unassembled WGS sequence"/>
</dbReference>
<proteinExistence type="inferred from homology"/>
<keyword evidence="5 8" id="KW-0233">DNA recombination</keyword>
<dbReference type="PANTHER" id="PTHR33991:SF1">
    <property type="entry name" value="DNA REPAIR PROTEIN RECO"/>
    <property type="match status" value="1"/>
</dbReference>
<comment type="caution">
    <text evidence="10">The sequence shown here is derived from an EMBL/GenBank/DDBJ whole genome shotgun (WGS) entry which is preliminary data.</text>
</comment>
<comment type="function">
    <text evidence="1 8">Involved in DNA repair and RecF pathway recombination.</text>
</comment>
<keyword evidence="6 8" id="KW-0234">DNA repair</keyword>
<dbReference type="InterPro" id="IPR042242">
    <property type="entry name" value="RecO_C"/>
</dbReference>
<keyword evidence="4 8" id="KW-0227">DNA damage</keyword>
<dbReference type="Gene3D" id="2.40.50.140">
    <property type="entry name" value="Nucleic acid-binding proteins"/>
    <property type="match status" value="1"/>
</dbReference>
<accession>A0ABT9NE44</accession>